<dbReference type="Gene3D" id="3.30.540.30">
    <property type="match status" value="2"/>
</dbReference>
<evidence type="ECO:0000256" key="2">
    <source>
        <dbReference type="ARBA" id="ARBA00022801"/>
    </source>
</evidence>
<dbReference type="Pfam" id="PF03571">
    <property type="entry name" value="Peptidase_M49"/>
    <property type="match status" value="2"/>
</dbReference>
<sequence length="691" mass="78394">MNKILSTCLLATALTFVSCNEDKKDPETAQAETSQEDFNFKADEFADLKILRYQIPGWENLSLKEQKLVYYLTQAGLAGRDIIWDQNYRHNLKIREALENIYANYNGDKSSEEWTAFETYLKRVWFSNGIHHHYSNSKLKPEFSKEYFDTLLKETNTDLTGEAYEVIFNDKDAKKVNLNEADGLIEGSAVNMYGEGITAAEVDAFYANKKSPNPERPLAYGINTKLVKENGKLVEKVYKSGGLYGEAIDEIVKWLEKAKAVAENKKQANALGLLIDYYNTGDLQTWDEYNVAWVEATEGNIDYINSFIEVYNDPKGYTGSYESIVQIKDFDMSEKMSKVEENVQWFEDNSPIMDEHKKDSVVGVTYKTVIVAGESGDASPSTPIGVNLPNSSWIRKVHGSKSVSLGNIINAYENAGGSDRLKEFAHDEEEIALSEKYGKQADKLHTALHEVVGHASGQLNQGVGTTKETLKSYASTLEEGRADLVGLYYLMDPKLEELGLTDNAEELGKAAYNDYIRNGLVTQLVRLELGDDVEEAHMRNRQWVSAWVYEKGKEDGVIEKVEKDGKTYYDIKDYQKLRELFGELLRETQRIKSEGDYEAVKDLVENYGVKVDQKMHKEVLERNAQFKSAPYSGFINPVLVPEMDENGEITAIKVTQPESFEKQMMDYSENFSFLTEKKEAKKEEAVEAEEM</sequence>
<keyword evidence="2" id="KW-0378">Hydrolase</keyword>
<evidence type="ECO:0000256" key="1">
    <source>
        <dbReference type="ARBA" id="ARBA00022723"/>
    </source>
</evidence>
<dbReference type="GO" id="GO:0016787">
    <property type="term" value="F:hydrolase activity"/>
    <property type="evidence" value="ECO:0007669"/>
    <property type="project" value="UniProtKB-KW"/>
</dbReference>
<gene>
    <name evidence="3" type="ORF">LGQ90_13510</name>
</gene>
<keyword evidence="1" id="KW-0479">Metal-binding</keyword>
<dbReference type="PANTHER" id="PTHR23422:SF11">
    <property type="entry name" value="DIPEPTIDYL PEPTIDASE 3"/>
    <property type="match status" value="1"/>
</dbReference>
<dbReference type="PANTHER" id="PTHR23422">
    <property type="entry name" value="DIPEPTIDYL PEPTIDASE III-RELATED"/>
    <property type="match status" value="1"/>
</dbReference>
<evidence type="ECO:0000313" key="3">
    <source>
        <dbReference type="EMBL" id="MCB7482284.1"/>
    </source>
</evidence>
<dbReference type="PROSITE" id="PS51257">
    <property type="entry name" value="PROKAR_LIPOPROTEIN"/>
    <property type="match status" value="1"/>
</dbReference>
<dbReference type="GO" id="GO:0046872">
    <property type="term" value="F:metal ion binding"/>
    <property type="evidence" value="ECO:0007669"/>
    <property type="project" value="UniProtKB-KW"/>
</dbReference>
<evidence type="ECO:0000313" key="4">
    <source>
        <dbReference type="Proteomes" id="UP001139414"/>
    </source>
</evidence>
<protein>
    <submittedName>
        <fullName evidence="3">Dipeptidyl peptidase 3</fullName>
    </submittedName>
</protein>
<keyword evidence="4" id="KW-1185">Reference proteome</keyword>
<dbReference type="AlphaFoldDB" id="A0A9X1RYZ6"/>
<reference evidence="3" key="1">
    <citation type="submission" date="2021-10" db="EMBL/GenBank/DDBJ databases">
        <title>Gramella sp. ASW11-100T, isolated from marine sediment.</title>
        <authorList>
            <person name="Xia C."/>
        </authorList>
    </citation>
    <scope>NUCLEOTIDE SEQUENCE</scope>
    <source>
        <strain evidence="3">ASW11-100</strain>
    </source>
</reference>
<name>A0A9X1RYZ6_9FLAO</name>
<accession>A0A9X1RYZ6</accession>
<proteinExistence type="predicted"/>
<dbReference type="RefSeq" id="WP_229341754.1">
    <property type="nucleotide sequence ID" value="NZ_JAJBZG010000005.1"/>
</dbReference>
<comment type="caution">
    <text evidence="3">The sequence shown here is derived from an EMBL/GenBank/DDBJ whole genome shotgun (WGS) entry which is preliminary data.</text>
</comment>
<dbReference type="EMBL" id="JAJBZG010000005">
    <property type="protein sequence ID" value="MCB7482284.1"/>
    <property type="molecule type" value="Genomic_DNA"/>
</dbReference>
<organism evidence="3 4">
    <name type="scientific">Christiangramia sediminis</name>
    <dbReference type="NCBI Taxonomy" id="2881336"/>
    <lineage>
        <taxon>Bacteria</taxon>
        <taxon>Pseudomonadati</taxon>
        <taxon>Bacteroidota</taxon>
        <taxon>Flavobacteriia</taxon>
        <taxon>Flavobacteriales</taxon>
        <taxon>Flavobacteriaceae</taxon>
        <taxon>Christiangramia</taxon>
    </lineage>
</organism>
<dbReference type="InterPro" id="IPR039461">
    <property type="entry name" value="Peptidase_M49"/>
</dbReference>
<dbReference type="Proteomes" id="UP001139414">
    <property type="component" value="Unassembled WGS sequence"/>
</dbReference>